<dbReference type="Proteomes" id="UP000580043">
    <property type="component" value="Unassembled WGS sequence"/>
</dbReference>
<organism evidence="15 16">
    <name type="scientific">Zoogloea dura</name>
    <dbReference type="NCBI Taxonomy" id="2728840"/>
    <lineage>
        <taxon>Bacteria</taxon>
        <taxon>Pseudomonadati</taxon>
        <taxon>Pseudomonadota</taxon>
        <taxon>Betaproteobacteria</taxon>
        <taxon>Rhodocyclales</taxon>
        <taxon>Zoogloeaceae</taxon>
        <taxon>Zoogloea</taxon>
    </lineage>
</organism>
<evidence type="ECO:0000259" key="12">
    <source>
        <dbReference type="Pfam" id="PF02770"/>
    </source>
</evidence>
<protein>
    <recommendedName>
        <fullName evidence="9">3-methylmercaptopropionyl-CoA dehydrogenase</fullName>
        <ecNumber evidence="8">1.3.99.41</ecNumber>
    </recommendedName>
</protein>
<evidence type="ECO:0000256" key="8">
    <source>
        <dbReference type="ARBA" id="ARBA00066694"/>
    </source>
</evidence>
<dbReference type="InterPro" id="IPR037069">
    <property type="entry name" value="AcylCoA_DH/ox_N_sf"/>
</dbReference>
<evidence type="ECO:0000313" key="15">
    <source>
        <dbReference type="EMBL" id="NML28568.1"/>
    </source>
</evidence>
<keyword evidence="16" id="KW-1185">Reference proteome</keyword>
<dbReference type="AlphaFoldDB" id="A0A848G8F8"/>
<dbReference type="RefSeq" id="WP_169148094.1">
    <property type="nucleotide sequence ID" value="NZ_JABBGA010000029.1"/>
</dbReference>
<evidence type="ECO:0000313" key="16">
    <source>
        <dbReference type="Proteomes" id="UP000580043"/>
    </source>
</evidence>
<name>A0A848G8F8_9RHOO</name>
<dbReference type="InterPro" id="IPR009100">
    <property type="entry name" value="AcylCoA_DH/oxidase_NM_dom_sf"/>
</dbReference>
<evidence type="ECO:0000259" key="13">
    <source>
        <dbReference type="Pfam" id="PF02771"/>
    </source>
</evidence>
<proteinExistence type="inferred from homology"/>
<dbReference type="InterPro" id="IPR052166">
    <property type="entry name" value="Diverse_Acyl-CoA_DH"/>
</dbReference>
<dbReference type="FunFam" id="2.40.110.10:FF:000031">
    <property type="entry name" value="Acyl-CoA dehydrogenase, putative"/>
    <property type="match status" value="1"/>
</dbReference>
<dbReference type="Pfam" id="PF00441">
    <property type="entry name" value="Acyl-CoA_dh_1"/>
    <property type="match status" value="1"/>
</dbReference>
<evidence type="ECO:0000256" key="7">
    <source>
        <dbReference type="ARBA" id="ARBA00058683"/>
    </source>
</evidence>
<comment type="similarity">
    <text evidence="2 10">Belongs to the acyl-CoA dehydrogenase family.</text>
</comment>
<feature type="domain" description="Acyl-CoA oxidase/dehydrogenase middle" evidence="12">
    <location>
        <begin position="163"/>
        <end position="268"/>
    </location>
</feature>
<evidence type="ECO:0000256" key="9">
    <source>
        <dbReference type="ARBA" id="ARBA00069043"/>
    </source>
</evidence>
<dbReference type="InterPro" id="IPR006091">
    <property type="entry name" value="Acyl-CoA_Oxase/DH_mid-dom"/>
</dbReference>
<dbReference type="InterPro" id="IPR036250">
    <property type="entry name" value="AcylCo_DH-like_C"/>
</dbReference>
<accession>A0A848G8F8</accession>
<keyword evidence="5 10" id="KW-0560">Oxidoreductase</keyword>
<dbReference type="EMBL" id="JABBGA010000029">
    <property type="protein sequence ID" value="NML28568.1"/>
    <property type="molecule type" value="Genomic_DNA"/>
</dbReference>
<comment type="caution">
    <text evidence="15">The sequence shown here is derived from an EMBL/GenBank/DDBJ whole genome shotgun (WGS) entry which is preliminary data.</text>
</comment>
<dbReference type="GO" id="GO:0050660">
    <property type="term" value="F:flavin adenine dinucleotide binding"/>
    <property type="evidence" value="ECO:0007669"/>
    <property type="project" value="InterPro"/>
</dbReference>
<keyword evidence="4 10" id="KW-0274">FAD</keyword>
<dbReference type="InterPro" id="IPR025878">
    <property type="entry name" value="Acyl-CoA_dh-like_C_dom"/>
</dbReference>
<comment type="function">
    <text evidence="7">Involved in the assimilation of dimethylsulphoniopropionate (DMSP), an important compound in the fixation of carbon in marine phytoplankton, by mediating the conversion of 3-(methylthio)propanoyl-CoA (MMPA-CoA) to 3-(methylthio)acryloyl-CoA (MTA-CoA).</text>
</comment>
<sequence>MSDYRAPLADMRFVMNELAGLGELSGQLACFSESTPDMAEAILREAARFAEEVLAPLNRRGDMDGCTLAEAEVSTPAGWKEAYRALCEGGWGSINLPAEHGGHGQPEAIGVAVKEMMFAANLSFSLAPLLTLGAVEALLACAGPEVKAAYLARMVSGEWSGTMNLTEPQAGSDLALIRTRAEPHPDGSHRLFGQKIFITYGDHDLCSNIVHLVLARLPDAPPGVRGISMFLVPKRLVNGDGTLGAHNDVRCVSLEHKLGIHASPTCVMAYGDGGGAVGYLLGRPNRGLEYMFIMMNVARLAVGLQGIALGERAWQQARAYAAERRQGRDALSGAAAVCIDRHPDVRRMLMLMRCQVEACRAVAYVTAAQLDRAQAHPDAAERARQLALAEFMIPIVKAGGSEMGVEVTSLGIQVHGGMGFIEETGAAQFWRDARITTIYEGTTGIQANDLILRKLLRDDGAVARDLSGQIGTVVDRLTASPRPDLQRLGTRLRSALEAWTRATDWVLAQAGPNLAGVLTAAVPYLQLAVSLCGGWQMGRAALAAATKLADPEADRAFLNSKLASACFYADHVLPRAIACAGTVQACDADSIRLMAHDWENDDDK</sequence>
<dbReference type="PANTHER" id="PTHR42803">
    <property type="entry name" value="ACYL-COA DEHYDROGENASE"/>
    <property type="match status" value="1"/>
</dbReference>
<dbReference type="Gene3D" id="2.40.110.10">
    <property type="entry name" value="Butyryl-CoA Dehydrogenase, subunit A, domain 2"/>
    <property type="match status" value="1"/>
</dbReference>
<evidence type="ECO:0000256" key="5">
    <source>
        <dbReference type="ARBA" id="ARBA00023002"/>
    </source>
</evidence>
<dbReference type="EC" id="1.3.99.41" evidence="8"/>
<dbReference type="InterPro" id="IPR009075">
    <property type="entry name" value="AcylCo_DH/oxidase_C"/>
</dbReference>
<evidence type="ECO:0000256" key="4">
    <source>
        <dbReference type="ARBA" id="ARBA00022827"/>
    </source>
</evidence>
<feature type="domain" description="Acyl-CoA dehydrogenase/oxidase N-terminal" evidence="13">
    <location>
        <begin position="39"/>
        <end position="158"/>
    </location>
</feature>
<evidence type="ECO:0000259" key="11">
    <source>
        <dbReference type="Pfam" id="PF00441"/>
    </source>
</evidence>
<feature type="domain" description="Acetyl-CoA dehydrogenase-like C-terminal" evidence="14">
    <location>
        <begin position="469"/>
        <end position="590"/>
    </location>
</feature>
<dbReference type="InterPro" id="IPR046373">
    <property type="entry name" value="Acyl-CoA_Oxase/DH_mid-dom_sf"/>
</dbReference>
<comment type="cofactor">
    <cofactor evidence="1 10">
        <name>FAD</name>
        <dbReference type="ChEBI" id="CHEBI:57692"/>
    </cofactor>
</comment>
<evidence type="ECO:0000256" key="2">
    <source>
        <dbReference type="ARBA" id="ARBA00009347"/>
    </source>
</evidence>
<evidence type="ECO:0000256" key="6">
    <source>
        <dbReference type="ARBA" id="ARBA00051388"/>
    </source>
</evidence>
<dbReference type="GO" id="GO:0016627">
    <property type="term" value="F:oxidoreductase activity, acting on the CH-CH group of donors"/>
    <property type="evidence" value="ECO:0007669"/>
    <property type="project" value="InterPro"/>
</dbReference>
<dbReference type="SUPFAM" id="SSF56645">
    <property type="entry name" value="Acyl-CoA dehydrogenase NM domain-like"/>
    <property type="match status" value="1"/>
</dbReference>
<evidence type="ECO:0000256" key="1">
    <source>
        <dbReference type="ARBA" id="ARBA00001974"/>
    </source>
</evidence>
<dbReference type="PANTHER" id="PTHR42803:SF1">
    <property type="entry name" value="BROAD-SPECIFICITY LINEAR ACYL-COA DEHYDROGENASE FADE5"/>
    <property type="match status" value="1"/>
</dbReference>
<dbReference type="Pfam" id="PF02770">
    <property type="entry name" value="Acyl-CoA_dh_M"/>
    <property type="match status" value="1"/>
</dbReference>
<feature type="domain" description="Acyl-CoA dehydrogenase/oxidase C-terminal" evidence="11">
    <location>
        <begin position="285"/>
        <end position="450"/>
    </location>
</feature>
<dbReference type="InterPro" id="IPR013786">
    <property type="entry name" value="AcylCoA_DH/ox_N"/>
</dbReference>
<gene>
    <name evidence="15" type="ORF">HHL15_22660</name>
</gene>
<dbReference type="Gene3D" id="1.20.140.10">
    <property type="entry name" value="Butyryl-CoA Dehydrogenase, subunit A, domain 3"/>
    <property type="match status" value="1"/>
</dbReference>
<evidence type="ECO:0000256" key="10">
    <source>
        <dbReference type="RuleBase" id="RU362125"/>
    </source>
</evidence>
<evidence type="ECO:0000256" key="3">
    <source>
        <dbReference type="ARBA" id="ARBA00022630"/>
    </source>
</evidence>
<reference evidence="15 16" key="1">
    <citation type="submission" date="2020-04" db="EMBL/GenBank/DDBJ databases">
        <title>Zoogloea sp. G-4-1-14 isolated from soil.</title>
        <authorList>
            <person name="Dahal R.H."/>
        </authorList>
    </citation>
    <scope>NUCLEOTIDE SEQUENCE [LARGE SCALE GENOMIC DNA]</scope>
    <source>
        <strain evidence="15 16">G-4-1-14</strain>
    </source>
</reference>
<evidence type="ECO:0000259" key="14">
    <source>
        <dbReference type="Pfam" id="PF12806"/>
    </source>
</evidence>
<dbReference type="Pfam" id="PF12806">
    <property type="entry name" value="Acyl-CoA_dh_C"/>
    <property type="match status" value="1"/>
</dbReference>
<comment type="catalytic activity">
    <reaction evidence="6">
        <text>3-(methylsulfanyl)propanoyl-CoA + oxidized [electron-transfer flavoprotein] + H(+) = 3-(methylsulfanyl)acryloyl-CoA + reduced [electron-transfer flavoprotein]</text>
        <dbReference type="Rhea" id="RHEA:52612"/>
        <dbReference type="Rhea" id="RHEA-COMP:10685"/>
        <dbReference type="Rhea" id="RHEA-COMP:10686"/>
        <dbReference type="ChEBI" id="CHEBI:15378"/>
        <dbReference type="ChEBI" id="CHEBI:57692"/>
        <dbReference type="ChEBI" id="CHEBI:58307"/>
        <dbReference type="ChEBI" id="CHEBI:82815"/>
        <dbReference type="ChEBI" id="CHEBI:84994"/>
        <dbReference type="EC" id="1.3.99.41"/>
    </reaction>
    <physiologicalReaction direction="left-to-right" evidence="6">
        <dbReference type="Rhea" id="RHEA:52613"/>
    </physiologicalReaction>
</comment>
<dbReference type="Pfam" id="PF02771">
    <property type="entry name" value="Acyl-CoA_dh_N"/>
    <property type="match status" value="1"/>
</dbReference>
<dbReference type="SUPFAM" id="SSF47203">
    <property type="entry name" value="Acyl-CoA dehydrogenase C-terminal domain-like"/>
    <property type="match status" value="1"/>
</dbReference>
<dbReference type="Gene3D" id="1.10.540.10">
    <property type="entry name" value="Acyl-CoA dehydrogenase/oxidase, N-terminal domain"/>
    <property type="match status" value="1"/>
</dbReference>
<keyword evidence="3 10" id="KW-0285">Flavoprotein</keyword>